<evidence type="ECO:0000313" key="5">
    <source>
        <dbReference type="WBParaSite" id="TASK_0000054401-mRNA-1"/>
    </source>
</evidence>
<proteinExistence type="predicted"/>
<dbReference type="EMBL" id="UYRS01000074">
    <property type="protein sequence ID" value="VDK21256.1"/>
    <property type="molecule type" value="Genomic_DNA"/>
</dbReference>
<dbReference type="AlphaFoldDB" id="A0A0R3VTH6"/>
<reference evidence="3 4" key="2">
    <citation type="submission" date="2018-11" db="EMBL/GenBank/DDBJ databases">
        <authorList>
            <consortium name="Pathogen Informatics"/>
        </authorList>
    </citation>
    <scope>NUCLEOTIDE SEQUENCE [LARGE SCALE GENOMIC DNA]</scope>
</reference>
<dbReference type="SUPFAM" id="SSF103481">
    <property type="entry name" value="Multidrug resistance efflux transporter EmrE"/>
    <property type="match status" value="1"/>
</dbReference>
<feature type="transmembrane region" description="Helical" evidence="2">
    <location>
        <begin position="187"/>
        <end position="205"/>
    </location>
</feature>
<dbReference type="PANTHER" id="PTHR19346:SF4">
    <property type="entry name" value="SUGAR PHOSPHATE TRANSPORTER DOMAIN-CONTAINING PROTEIN"/>
    <property type="match status" value="1"/>
</dbReference>
<feature type="transmembrane region" description="Helical" evidence="2">
    <location>
        <begin position="267"/>
        <end position="286"/>
    </location>
</feature>
<organism evidence="5">
    <name type="scientific">Taenia asiatica</name>
    <name type="common">Asian tapeworm</name>
    <dbReference type="NCBI Taxonomy" id="60517"/>
    <lineage>
        <taxon>Eukaryota</taxon>
        <taxon>Metazoa</taxon>
        <taxon>Spiralia</taxon>
        <taxon>Lophotrochozoa</taxon>
        <taxon>Platyhelminthes</taxon>
        <taxon>Cestoda</taxon>
        <taxon>Eucestoda</taxon>
        <taxon>Cyclophyllidea</taxon>
        <taxon>Taeniidae</taxon>
        <taxon>Taenia</taxon>
    </lineage>
</organism>
<keyword evidence="2" id="KW-0812">Transmembrane</keyword>
<dbReference type="WBParaSite" id="TASK_0000054401-mRNA-1">
    <property type="protein sequence ID" value="TASK_0000054401-mRNA-1"/>
    <property type="gene ID" value="TASK_0000054401"/>
</dbReference>
<dbReference type="InterPro" id="IPR026505">
    <property type="entry name" value="Solute_c_fam_35_mem_F3/F4"/>
</dbReference>
<evidence type="ECO:0000256" key="1">
    <source>
        <dbReference type="SAM" id="MobiDB-lite"/>
    </source>
</evidence>
<feature type="transmembrane region" description="Helical" evidence="2">
    <location>
        <begin position="292"/>
        <end position="311"/>
    </location>
</feature>
<feature type="transmembrane region" description="Helical" evidence="2">
    <location>
        <begin position="243"/>
        <end position="262"/>
    </location>
</feature>
<sequence length="516" mass="57290">MELMKRENVAVHIFIDRSVKSKFLGRILFARNRQSGCLDDPSTATPTASVTPASGGAAEHRLHFRRPALRVTKVSPGDVGRQICRVMRRCALFLITSLPFAVSMNVFFNSIKWFFHLPQNATAGNSTMESDEVSQMGITQSKASPFALEVDGASITRKICLGDEVVRRSWVRAGNDCTFFPSFHHKLYIHLLLAAFSVYVIKLTGGHATWSVLLCRSFGLNTLWTLNLYCIARSLRHISVTDMTILVCVLPPYGYLFSWILVPKKFVAFRIIALILASCGMLFLTYFDPNNIGSKVIAICGVVLQALFTTIRRNLVGDITISRVTAFYGFLGRLHKCLLLFLPTKQTIESIPAAILAEISLLPNRIASSFRANRVPRSKCLEKLQGTLLVHFEHLLRNTRKVQLASSAITFSNLPILQKTSDWIQRRHNPLSVYHSSFTAPSSAAASVTVSAGSDALSNATTITTTSQSLKPTESLTRSFVTSPVHEPPSRRTTRTLPITRRSLFRSNSLSVNRGK</sequence>
<feature type="region of interest" description="Disordered" evidence="1">
    <location>
        <begin position="474"/>
        <end position="496"/>
    </location>
</feature>
<gene>
    <name evidence="3" type="ORF">TASK_LOCUS545</name>
</gene>
<accession>A0A0R3VTH6</accession>
<name>A0A0R3VTH6_TAEAS</name>
<evidence type="ECO:0000313" key="4">
    <source>
        <dbReference type="Proteomes" id="UP000282613"/>
    </source>
</evidence>
<feature type="transmembrane region" description="Helical" evidence="2">
    <location>
        <begin position="90"/>
        <end position="108"/>
    </location>
</feature>
<keyword evidence="4" id="KW-1185">Reference proteome</keyword>
<protein>
    <submittedName>
        <fullName evidence="5">Transmembrane protein</fullName>
    </submittedName>
</protein>
<dbReference type="InterPro" id="IPR037185">
    <property type="entry name" value="EmrE-like"/>
</dbReference>
<keyword evidence="2" id="KW-1133">Transmembrane helix</keyword>
<evidence type="ECO:0000313" key="3">
    <source>
        <dbReference type="EMBL" id="VDK21256.1"/>
    </source>
</evidence>
<evidence type="ECO:0000256" key="2">
    <source>
        <dbReference type="SAM" id="Phobius"/>
    </source>
</evidence>
<dbReference type="PANTHER" id="PTHR19346">
    <property type="entry name" value="SUGAR PHOSPHATE TRANSPORTER DOMAIN-CONTAINING PROTEIN"/>
    <property type="match status" value="1"/>
</dbReference>
<dbReference type="OrthoDB" id="6284625at2759"/>
<keyword evidence="2" id="KW-0472">Membrane</keyword>
<reference evidence="5" key="1">
    <citation type="submission" date="2016-04" db="UniProtKB">
        <authorList>
            <consortium name="WormBaseParasite"/>
        </authorList>
    </citation>
    <scope>IDENTIFICATION</scope>
</reference>
<dbReference type="Proteomes" id="UP000282613">
    <property type="component" value="Unassembled WGS sequence"/>
</dbReference>